<dbReference type="GO" id="GO:0004794">
    <property type="term" value="F:threonine deaminase activity"/>
    <property type="evidence" value="ECO:0007669"/>
    <property type="project" value="UniProtKB-EC"/>
</dbReference>
<evidence type="ECO:0000313" key="7">
    <source>
        <dbReference type="Proteomes" id="UP000543836"/>
    </source>
</evidence>
<evidence type="ECO:0000256" key="1">
    <source>
        <dbReference type="ARBA" id="ARBA00001933"/>
    </source>
</evidence>
<proteinExistence type="inferred from homology"/>
<dbReference type="InterPro" id="IPR001926">
    <property type="entry name" value="TrpB-like_PALP"/>
</dbReference>
<dbReference type="GO" id="GO:0006565">
    <property type="term" value="P:L-serine catabolic process"/>
    <property type="evidence" value="ECO:0007669"/>
    <property type="project" value="TreeGrafter"/>
</dbReference>
<dbReference type="InterPro" id="IPR000634">
    <property type="entry name" value="Ser/Thr_deHydtase_PyrdxlP-BS"/>
</dbReference>
<name>A0A7W6ZQK1_9HYPH</name>
<dbReference type="GO" id="GO:0030170">
    <property type="term" value="F:pyridoxal phosphate binding"/>
    <property type="evidence" value="ECO:0007669"/>
    <property type="project" value="InterPro"/>
</dbReference>
<evidence type="ECO:0000313" key="6">
    <source>
        <dbReference type="EMBL" id="MBB4566901.1"/>
    </source>
</evidence>
<dbReference type="NCBIfam" id="NF005680">
    <property type="entry name" value="PRK07476.1"/>
    <property type="match status" value="1"/>
</dbReference>
<keyword evidence="4 6" id="KW-0456">Lyase</keyword>
<dbReference type="PANTHER" id="PTHR48078">
    <property type="entry name" value="THREONINE DEHYDRATASE, MITOCHONDRIAL-RELATED"/>
    <property type="match status" value="1"/>
</dbReference>
<dbReference type="Gene3D" id="3.40.50.1100">
    <property type="match status" value="2"/>
</dbReference>
<feature type="domain" description="Tryptophan synthase beta chain-like PALP" evidence="5">
    <location>
        <begin position="18"/>
        <end position="307"/>
    </location>
</feature>
<sequence length="327" mass="33563">MTAMVTLPDIEEARRRIAGHVVRTPLMRSQALSRQPGAPVFLKLENHQETGSFKLRGATNASLCLTEDARSRGLATASTGNHGRAVAHAAGTLGTRATICLSALVPANKVEAIRSLGAEVRIVGHSQDDAMREVERLVSEEGMSFVPPFDDAGVIAGQGTIGLEIAEDLPDVALVLVPLSGGGLASGVAAAIKERQPQAKVVGISMERGAAMAASLAAGAPLEVQEVETLADSLGGGIGLDNRLTFAMCRDLLDDVILLSEDEIAAGIRHAAVVEGEIVEGAGAVGIAALLAGKIRPDGPTAIVVSGGNIDPALYRQILSSIKTGVA</sequence>
<reference evidence="6 7" key="1">
    <citation type="submission" date="2020-08" db="EMBL/GenBank/DDBJ databases">
        <title>Genomic Encyclopedia of Type Strains, Phase IV (KMG-V): Genome sequencing to study the core and pangenomes of soil and plant-associated prokaryotes.</title>
        <authorList>
            <person name="Whitman W."/>
        </authorList>
    </citation>
    <scope>NUCLEOTIDE SEQUENCE [LARGE SCALE GENOMIC DNA]</scope>
    <source>
        <strain evidence="6 7">SEMIA 492</strain>
    </source>
</reference>
<protein>
    <submittedName>
        <fullName evidence="6">Threonine dehydratase</fullName>
        <ecNumber evidence="6">4.3.1.19</ecNumber>
    </submittedName>
</protein>
<dbReference type="AlphaFoldDB" id="A0A7W6ZQK1"/>
<dbReference type="InterPro" id="IPR050147">
    <property type="entry name" value="Ser/Thr_Dehydratase"/>
</dbReference>
<comment type="cofactor">
    <cofactor evidence="1">
        <name>pyridoxal 5'-phosphate</name>
        <dbReference type="ChEBI" id="CHEBI:597326"/>
    </cofactor>
</comment>
<evidence type="ECO:0000259" key="5">
    <source>
        <dbReference type="Pfam" id="PF00291"/>
    </source>
</evidence>
<evidence type="ECO:0000256" key="4">
    <source>
        <dbReference type="ARBA" id="ARBA00023239"/>
    </source>
</evidence>
<dbReference type="GO" id="GO:0009097">
    <property type="term" value="P:isoleucine biosynthetic process"/>
    <property type="evidence" value="ECO:0007669"/>
    <property type="project" value="TreeGrafter"/>
</dbReference>
<dbReference type="InterPro" id="IPR014333">
    <property type="entry name" value="Ectoine_EutB"/>
</dbReference>
<dbReference type="SUPFAM" id="SSF53686">
    <property type="entry name" value="Tryptophan synthase beta subunit-like PLP-dependent enzymes"/>
    <property type="match status" value="1"/>
</dbReference>
<gene>
    <name evidence="6" type="ORF">GGE60_001002</name>
</gene>
<dbReference type="PROSITE" id="PS00165">
    <property type="entry name" value="DEHYDRATASE_SER_THR"/>
    <property type="match status" value="1"/>
</dbReference>
<dbReference type="FunFam" id="3.40.50.1100:FF:000005">
    <property type="entry name" value="Threonine dehydratase catabolic"/>
    <property type="match status" value="1"/>
</dbReference>
<evidence type="ECO:0000256" key="3">
    <source>
        <dbReference type="ARBA" id="ARBA00022898"/>
    </source>
</evidence>
<evidence type="ECO:0000256" key="2">
    <source>
        <dbReference type="ARBA" id="ARBA00010869"/>
    </source>
</evidence>
<dbReference type="CDD" id="cd01562">
    <property type="entry name" value="Thr-dehyd"/>
    <property type="match status" value="1"/>
</dbReference>
<accession>A0A7W6ZQK1</accession>
<dbReference type="NCBIfam" id="TIGR02991">
    <property type="entry name" value="ectoine_eutB"/>
    <property type="match status" value="1"/>
</dbReference>
<dbReference type="InterPro" id="IPR036052">
    <property type="entry name" value="TrpB-like_PALP_sf"/>
</dbReference>
<keyword evidence="7" id="KW-1185">Reference proteome</keyword>
<dbReference type="Proteomes" id="UP000543836">
    <property type="component" value="Unassembled WGS sequence"/>
</dbReference>
<dbReference type="PANTHER" id="PTHR48078:SF6">
    <property type="entry name" value="L-THREONINE DEHYDRATASE CATABOLIC TDCB"/>
    <property type="match status" value="1"/>
</dbReference>
<organism evidence="6 7">
    <name type="scientific">Rhizobium leucaenae</name>
    <dbReference type="NCBI Taxonomy" id="29450"/>
    <lineage>
        <taxon>Bacteria</taxon>
        <taxon>Pseudomonadati</taxon>
        <taxon>Pseudomonadota</taxon>
        <taxon>Alphaproteobacteria</taxon>
        <taxon>Hyphomicrobiales</taxon>
        <taxon>Rhizobiaceae</taxon>
        <taxon>Rhizobium/Agrobacterium group</taxon>
        <taxon>Rhizobium</taxon>
    </lineage>
</organism>
<dbReference type="GO" id="GO:0006567">
    <property type="term" value="P:L-threonine catabolic process"/>
    <property type="evidence" value="ECO:0007669"/>
    <property type="project" value="TreeGrafter"/>
</dbReference>
<keyword evidence="3" id="KW-0663">Pyridoxal phosphate</keyword>
<dbReference type="GO" id="GO:0003941">
    <property type="term" value="F:L-serine ammonia-lyase activity"/>
    <property type="evidence" value="ECO:0007669"/>
    <property type="project" value="TreeGrafter"/>
</dbReference>
<comment type="caution">
    <text evidence="6">The sequence shown here is derived from an EMBL/GenBank/DDBJ whole genome shotgun (WGS) entry which is preliminary data.</text>
</comment>
<comment type="similarity">
    <text evidence="2">Belongs to the serine/threonine dehydratase family.</text>
</comment>
<dbReference type="EMBL" id="JACIIG010000002">
    <property type="protein sequence ID" value="MBB4566901.1"/>
    <property type="molecule type" value="Genomic_DNA"/>
</dbReference>
<dbReference type="EC" id="4.3.1.19" evidence="6"/>
<dbReference type="Pfam" id="PF00291">
    <property type="entry name" value="PALP"/>
    <property type="match status" value="1"/>
</dbReference>